<evidence type="ECO:0000313" key="4">
    <source>
        <dbReference type="Proteomes" id="UP000271162"/>
    </source>
</evidence>
<sequence>MKLCEELNVQPLQLLLSIKELKARSRGNYAEEPEEAEEQINQGVDDDEITDWKSDVKQLQDNMSTGKVDSVLRIKQKDEAGLVPSPDIGSNTGKEEIFLNAPSLQRFKVTPFYLSTSPAVFQRLMDSVLHDLLEQEVFCYIDDIIICTNTKTRHLVLLGRVCEKLEQAGLRLKAKKCALLQSKVSFLGHLIDEEGLHMDFEKVAAVQIYEKPRNAKELRTFAGMTSYCRNFCLGFAKYAGCLFRLTSAKTKWSWEKEHERAFARVKEMIGRAPALAQPDVEAAKRGEKPFITSTS</sequence>
<dbReference type="WBParaSite" id="NBR_0001792401-mRNA-1">
    <property type="protein sequence ID" value="NBR_0001792401-mRNA-1"/>
    <property type="gene ID" value="NBR_0001792401"/>
</dbReference>
<dbReference type="PANTHER" id="PTHR37984:SF9">
    <property type="entry name" value="INTEGRASE CATALYTIC DOMAIN-CONTAINING PROTEIN"/>
    <property type="match status" value="1"/>
</dbReference>
<dbReference type="AlphaFoldDB" id="A0A0N4YLE1"/>
<evidence type="ECO:0000256" key="1">
    <source>
        <dbReference type="ARBA" id="ARBA00012493"/>
    </source>
</evidence>
<reference evidence="5" key="1">
    <citation type="submission" date="2017-02" db="UniProtKB">
        <authorList>
            <consortium name="WormBaseParasite"/>
        </authorList>
    </citation>
    <scope>IDENTIFICATION</scope>
</reference>
<dbReference type="PANTHER" id="PTHR37984">
    <property type="entry name" value="PROTEIN CBG26694"/>
    <property type="match status" value="1"/>
</dbReference>
<gene>
    <name evidence="3" type="ORF">NBR_LOCUS17922</name>
</gene>
<dbReference type="OMA" id="TSAKTKW"/>
<protein>
    <recommendedName>
        <fullName evidence="1">RNA-directed DNA polymerase</fullName>
        <ecNumber evidence="1">2.7.7.49</ecNumber>
    </recommendedName>
</protein>
<evidence type="ECO:0000259" key="2">
    <source>
        <dbReference type="PROSITE" id="PS50878"/>
    </source>
</evidence>
<evidence type="ECO:0000313" key="3">
    <source>
        <dbReference type="EMBL" id="VDL81642.1"/>
    </source>
</evidence>
<dbReference type="PROSITE" id="PS50878">
    <property type="entry name" value="RT_POL"/>
    <property type="match status" value="1"/>
</dbReference>
<dbReference type="Pfam" id="PF00078">
    <property type="entry name" value="RVT_1"/>
    <property type="match status" value="1"/>
</dbReference>
<dbReference type="EC" id="2.7.7.49" evidence="1"/>
<evidence type="ECO:0000313" key="5">
    <source>
        <dbReference type="WBParaSite" id="NBR_0001792401-mRNA-1"/>
    </source>
</evidence>
<keyword evidence="4" id="KW-1185">Reference proteome</keyword>
<accession>A0A0N4YLE1</accession>
<organism evidence="5">
    <name type="scientific">Nippostrongylus brasiliensis</name>
    <name type="common">Rat hookworm</name>
    <dbReference type="NCBI Taxonomy" id="27835"/>
    <lineage>
        <taxon>Eukaryota</taxon>
        <taxon>Metazoa</taxon>
        <taxon>Ecdysozoa</taxon>
        <taxon>Nematoda</taxon>
        <taxon>Chromadorea</taxon>
        <taxon>Rhabditida</taxon>
        <taxon>Rhabditina</taxon>
        <taxon>Rhabditomorpha</taxon>
        <taxon>Strongyloidea</taxon>
        <taxon>Heligmosomidae</taxon>
        <taxon>Nippostrongylus</taxon>
    </lineage>
</organism>
<dbReference type="FunFam" id="3.30.70.270:FF:000020">
    <property type="entry name" value="Transposon Tf2-6 polyprotein-like Protein"/>
    <property type="match status" value="1"/>
</dbReference>
<dbReference type="GO" id="GO:0003964">
    <property type="term" value="F:RNA-directed DNA polymerase activity"/>
    <property type="evidence" value="ECO:0007669"/>
    <property type="project" value="UniProtKB-EC"/>
</dbReference>
<feature type="domain" description="Reverse transcriptase" evidence="2">
    <location>
        <begin position="1"/>
        <end position="191"/>
    </location>
</feature>
<dbReference type="Proteomes" id="UP000271162">
    <property type="component" value="Unassembled WGS sequence"/>
</dbReference>
<dbReference type="InterPro" id="IPR043128">
    <property type="entry name" value="Rev_trsase/Diguanyl_cyclase"/>
</dbReference>
<dbReference type="EMBL" id="UYSL01023061">
    <property type="protein sequence ID" value="VDL81642.1"/>
    <property type="molecule type" value="Genomic_DNA"/>
</dbReference>
<dbReference type="FunFam" id="3.30.70.270:FF:000003">
    <property type="entry name" value="Transposon Ty3-G Gag-Pol polyprotein"/>
    <property type="match status" value="1"/>
</dbReference>
<dbReference type="CDD" id="cd01647">
    <property type="entry name" value="RT_LTR"/>
    <property type="match status" value="1"/>
</dbReference>
<dbReference type="InterPro" id="IPR043502">
    <property type="entry name" value="DNA/RNA_pol_sf"/>
</dbReference>
<dbReference type="STRING" id="27835.A0A0N4YLE1"/>
<reference evidence="3 4" key="2">
    <citation type="submission" date="2018-11" db="EMBL/GenBank/DDBJ databases">
        <authorList>
            <consortium name="Pathogen Informatics"/>
        </authorList>
    </citation>
    <scope>NUCLEOTIDE SEQUENCE [LARGE SCALE GENOMIC DNA]</scope>
</reference>
<dbReference type="InterPro" id="IPR050951">
    <property type="entry name" value="Retrovirus_Pol_polyprotein"/>
</dbReference>
<proteinExistence type="predicted"/>
<name>A0A0N4YLE1_NIPBR</name>
<dbReference type="Gene3D" id="3.30.70.270">
    <property type="match status" value="2"/>
</dbReference>
<dbReference type="SUPFAM" id="SSF56672">
    <property type="entry name" value="DNA/RNA polymerases"/>
    <property type="match status" value="1"/>
</dbReference>
<dbReference type="InterPro" id="IPR000477">
    <property type="entry name" value="RT_dom"/>
</dbReference>